<keyword evidence="1" id="KW-0732">Signal</keyword>
<organism evidence="2 3">
    <name type="scientific">Paeniglutamicibacter sulfureus</name>
    <dbReference type="NCBI Taxonomy" id="43666"/>
    <lineage>
        <taxon>Bacteria</taxon>
        <taxon>Bacillati</taxon>
        <taxon>Actinomycetota</taxon>
        <taxon>Actinomycetes</taxon>
        <taxon>Micrococcales</taxon>
        <taxon>Micrococcaceae</taxon>
        <taxon>Paeniglutamicibacter</taxon>
    </lineage>
</organism>
<reference evidence="2 3" key="1">
    <citation type="submission" date="2023-07" db="EMBL/GenBank/DDBJ databases">
        <title>Sequencing the genomes of 1000 actinobacteria strains.</title>
        <authorList>
            <person name="Klenk H.-P."/>
        </authorList>
    </citation>
    <scope>NUCLEOTIDE SEQUENCE [LARGE SCALE GENOMIC DNA]</scope>
    <source>
        <strain evidence="2 3">DSM 20167</strain>
    </source>
</reference>
<dbReference type="RefSeq" id="WP_217389486.1">
    <property type="nucleotide sequence ID" value="NZ_BAAAWO010000001.1"/>
</dbReference>
<proteinExistence type="predicted"/>
<evidence type="ECO:0000313" key="3">
    <source>
        <dbReference type="Proteomes" id="UP001183817"/>
    </source>
</evidence>
<evidence type="ECO:0000256" key="1">
    <source>
        <dbReference type="SAM" id="SignalP"/>
    </source>
</evidence>
<comment type="caution">
    <text evidence="2">The sequence shown here is derived from an EMBL/GenBank/DDBJ whole genome shotgun (WGS) entry which is preliminary data.</text>
</comment>
<accession>A0ABU2BMR1</accession>
<keyword evidence="3" id="KW-1185">Reference proteome</keyword>
<evidence type="ECO:0000313" key="2">
    <source>
        <dbReference type="EMBL" id="MDR7359947.1"/>
    </source>
</evidence>
<dbReference type="Pfam" id="PF04122">
    <property type="entry name" value="CW_binding_2"/>
    <property type="match status" value="1"/>
</dbReference>
<protein>
    <recommendedName>
        <fullName evidence="4">Cell wall-binding repeat-containing protein</fullName>
    </recommendedName>
</protein>
<feature type="chain" id="PRO_5045331499" description="Cell wall-binding repeat-containing protein" evidence="1">
    <location>
        <begin position="27"/>
        <end position="149"/>
    </location>
</feature>
<dbReference type="EMBL" id="JAVDYI010000001">
    <property type="protein sequence ID" value="MDR7359947.1"/>
    <property type="molecule type" value="Genomic_DNA"/>
</dbReference>
<dbReference type="InterPro" id="IPR007253">
    <property type="entry name" value="Cell_wall-bd_2"/>
</dbReference>
<feature type="signal peptide" evidence="1">
    <location>
        <begin position="1"/>
        <end position="26"/>
    </location>
</feature>
<gene>
    <name evidence="2" type="ORF">J2S64_003638</name>
</gene>
<evidence type="ECO:0008006" key="4">
    <source>
        <dbReference type="Google" id="ProtNLM"/>
    </source>
</evidence>
<dbReference type="Proteomes" id="UP001183817">
    <property type="component" value="Unassembled WGS sequence"/>
</dbReference>
<name>A0ABU2BMR1_9MICC</name>
<sequence>MKKTTAGLAALALTAAGIIGTTTALAADGTCQVYSGGGWLVGACPEPAVVPVERIGGANKYETAVLISQINAEPGVPAVYLANAASMVDALSISPYTDGPILLVPATGALPTTVADELARLNPGKLVVLGGTTAVSNDMLGQAQLAAAN</sequence>